<dbReference type="Gene3D" id="3.40.50.1000">
    <property type="entry name" value="HAD superfamily/HAD-like"/>
    <property type="match status" value="1"/>
</dbReference>
<name>A0ABS4JVT5_9FIRM</name>
<dbReference type="InterPro" id="IPR036412">
    <property type="entry name" value="HAD-like_sf"/>
</dbReference>
<dbReference type="InterPro" id="IPR051540">
    <property type="entry name" value="S-2-haloacid_dehalogenase"/>
</dbReference>
<dbReference type="RefSeq" id="WP_209466658.1">
    <property type="nucleotide sequence ID" value="NZ_JAGGLG010000014.1"/>
</dbReference>
<proteinExistence type="predicted"/>
<dbReference type="NCBIfam" id="TIGR01549">
    <property type="entry name" value="HAD-SF-IA-v1"/>
    <property type="match status" value="1"/>
</dbReference>
<organism evidence="2 3">
    <name type="scientific">Symbiobacterium terraclitae</name>
    <dbReference type="NCBI Taxonomy" id="557451"/>
    <lineage>
        <taxon>Bacteria</taxon>
        <taxon>Bacillati</taxon>
        <taxon>Bacillota</taxon>
        <taxon>Clostridia</taxon>
        <taxon>Eubacteriales</taxon>
        <taxon>Symbiobacteriaceae</taxon>
        <taxon>Symbiobacterium</taxon>
    </lineage>
</organism>
<dbReference type="Gene3D" id="1.20.120.1600">
    <property type="match status" value="1"/>
</dbReference>
<dbReference type="InterPro" id="IPR023214">
    <property type="entry name" value="HAD_sf"/>
</dbReference>
<protein>
    <submittedName>
        <fullName evidence="2">FMN phosphatase YigB (HAD superfamily)</fullName>
    </submittedName>
</protein>
<keyword evidence="3" id="KW-1185">Reference proteome</keyword>
<evidence type="ECO:0000256" key="1">
    <source>
        <dbReference type="ARBA" id="ARBA00022801"/>
    </source>
</evidence>
<sequence>MALVSFDLDGVLQRNPFHAGRPDGVFGHIQRELAPHVGGDPEEAFREVLRQILAEHRARMQAGRYVEAYDWDDVVRRVAEGLGYPGRLDVPALVRQYVQVPGMVWLYPGARECLQALTDRGHTLVTVTNGYQVYQEPILVQLGIRDYFAAMVTPDAVGTTKPLPEIFRAAEPLGSPRIHVGDTLPHDVAGPRRAGWMAVYIVQPGVSGYEALPDGVRDLPPWRRPGAATAWLRQRLERDRVLHGHPPVAFEECIPDAIVTGLHEVPETVTQLLR</sequence>
<dbReference type="SFLD" id="SFLDS00003">
    <property type="entry name" value="Haloacid_Dehalogenase"/>
    <property type="match status" value="1"/>
</dbReference>
<dbReference type="SFLD" id="SFLDG01129">
    <property type="entry name" value="C1.5:_HAD__Beta-PGM__Phosphata"/>
    <property type="match status" value="1"/>
</dbReference>
<dbReference type="Proteomes" id="UP001519289">
    <property type="component" value="Unassembled WGS sequence"/>
</dbReference>
<reference evidence="2 3" key="1">
    <citation type="submission" date="2021-03" db="EMBL/GenBank/DDBJ databases">
        <title>Genomic Encyclopedia of Type Strains, Phase IV (KMG-IV): sequencing the most valuable type-strain genomes for metagenomic binning, comparative biology and taxonomic classification.</title>
        <authorList>
            <person name="Goeker M."/>
        </authorList>
    </citation>
    <scope>NUCLEOTIDE SEQUENCE [LARGE SCALE GENOMIC DNA]</scope>
    <source>
        <strain evidence="2 3">DSM 27138</strain>
    </source>
</reference>
<gene>
    <name evidence="2" type="ORF">J2Z79_001944</name>
</gene>
<evidence type="ECO:0000313" key="3">
    <source>
        <dbReference type="Proteomes" id="UP001519289"/>
    </source>
</evidence>
<dbReference type="InterPro" id="IPR006439">
    <property type="entry name" value="HAD-SF_hydro_IA"/>
</dbReference>
<dbReference type="PANTHER" id="PTHR43316">
    <property type="entry name" value="HYDROLASE, HALOACID DELAHOGENASE-RELATED"/>
    <property type="match status" value="1"/>
</dbReference>
<dbReference type="EMBL" id="JAGGLG010000014">
    <property type="protein sequence ID" value="MBP2018529.1"/>
    <property type="molecule type" value="Genomic_DNA"/>
</dbReference>
<keyword evidence="1" id="KW-0378">Hydrolase</keyword>
<dbReference type="SUPFAM" id="SSF56784">
    <property type="entry name" value="HAD-like"/>
    <property type="match status" value="1"/>
</dbReference>
<dbReference type="Pfam" id="PF00702">
    <property type="entry name" value="Hydrolase"/>
    <property type="match status" value="1"/>
</dbReference>
<evidence type="ECO:0000313" key="2">
    <source>
        <dbReference type="EMBL" id="MBP2018529.1"/>
    </source>
</evidence>
<comment type="caution">
    <text evidence="2">The sequence shown here is derived from an EMBL/GenBank/DDBJ whole genome shotgun (WGS) entry which is preliminary data.</text>
</comment>
<accession>A0ABS4JVT5</accession>